<dbReference type="AlphaFoldDB" id="A0A2H3JPF9"/>
<name>A0A2H3JPF9_WOLCO</name>
<protein>
    <submittedName>
        <fullName evidence="1">Uncharacterized protein</fullName>
    </submittedName>
</protein>
<evidence type="ECO:0000313" key="1">
    <source>
        <dbReference type="EMBL" id="PCH44080.1"/>
    </source>
</evidence>
<gene>
    <name evidence="1" type="ORF">WOLCODRAFT_26484</name>
</gene>
<reference evidence="1 2" key="1">
    <citation type="journal article" date="2012" name="Science">
        <title>The Paleozoic origin of enzymatic lignin decomposition reconstructed from 31 fungal genomes.</title>
        <authorList>
            <person name="Floudas D."/>
            <person name="Binder M."/>
            <person name="Riley R."/>
            <person name="Barry K."/>
            <person name="Blanchette R.A."/>
            <person name="Henrissat B."/>
            <person name="Martinez A.T."/>
            <person name="Otillar R."/>
            <person name="Spatafora J.W."/>
            <person name="Yadav J.S."/>
            <person name="Aerts A."/>
            <person name="Benoit I."/>
            <person name="Boyd A."/>
            <person name="Carlson A."/>
            <person name="Copeland A."/>
            <person name="Coutinho P.M."/>
            <person name="de Vries R.P."/>
            <person name="Ferreira P."/>
            <person name="Findley K."/>
            <person name="Foster B."/>
            <person name="Gaskell J."/>
            <person name="Glotzer D."/>
            <person name="Gorecki P."/>
            <person name="Heitman J."/>
            <person name="Hesse C."/>
            <person name="Hori C."/>
            <person name="Igarashi K."/>
            <person name="Jurgens J.A."/>
            <person name="Kallen N."/>
            <person name="Kersten P."/>
            <person name="Kohler A."/>
            <person name="Kuees U."/>
            <person name="Kumar T.K.A."/>
            <person name="Kuo A."/>
            <person name="LaButti K."/>
            <person name="Larrondo L.F."/>
            <person name="Lindquist E."/>
            <person name="Ling A."/>
            <person name="Lombard V."/>
            <person name="Lucas S."/>
            <person name="Lundell T."/>
            <person name="Martin R."/>
            <person name="McLaughlin D.J."/>
            <person name="Morgenstern I."/>
            <person name="Morin E."/>
            <person name="Murat C."/>
            <person name="Nagy L.G."/>
            <person name="Nolan M."/>
            <person name="Ohm R.A."/>
            <person name="Patyshakuliyeva A."/>
            <person name="Rokas A."/>
            <person name="Ruiz-Duenas F.J."/>
            <person name="Sabat G."/>
            <person name="Salamov A."/>
            <person name="Samejima M."/>
            <person name="Schmutz J."/>
            <person name="Slot J.C."/>
            <person name="St John F."/>
            <person name="Stenlid J."/>
            <person name="Sun H."/>
            <person name="Sun S."/>
            <person name="Syed K."/>
            <person name="Tsang A."/>
            <person name="Wiebenga A."/>
            <person name="Young D."/>
            <person name="Pisabarro A."/>
            <person name="Eastwood D.C."/>
            <person name="Martin F."/>
            <person name="Cullen D."/>
            <person name="Grigoriev I.V."/>
            <person name="Hibbett D.S."/>
        </authorList>
    </citation>
    <scope>NUCLEOTIDE SEQUENCE [LARGE SCALE GENOMIC DNA]</scope>
    <source>
        <strain evidence="1 2">MD-104</strain>
    </source>
</reference>
<dbReference type="EMBL" id="KB468157">
    <property type="protein sequence ID" value="PCH44080.1"/>
    <property type="molecule type" value="Genomic_DNA"/>
</dbReference>
<dbReference type="Proteomes" id="UP000218811">
    <property type="component" value="Unassembled WGS sequence"/>
</dbReference>
<evidence type="ECO:0000313" key="2">
    <source>
        <dbReference type="Proteomes" id="UP000218811"/>
    </source>
</evidence>
<organism evidence="1 2">
    <name type="scientific">Wolfiporia cocos (strain MD-104)</name>
    <name type="common">Brown rot fungus</name>
    <dbReference type="NCBI Taxonomy" id="742152"/>
    <lineage>
        <taxon>Eukaryota</taxon>
        <taxon>Fungi</taxon>
        <taxon>Dikarya</taxon>
        <taxon>Basidiomycota</taxon>
        <taxon>Agaricomycotina</taxon>
        <taxon>Agaricomycetes</taxon>
        <taxon>Polyporales</taxon>
        <taxon>Phaeolaceae</taxon>
        <taxon>Wolfiporia</taxon>
    </lineage>
</organism>
<sequence length="61" mass="6981">MPCYKSCPDRDVLFTIWAEWRCADDLPSALSQPDQNSRLVAGDDDTTLDRVCHLRDDRLAL</sequence>
<accession>A0A2H3JPF9</accession>
<proteinExistence type="predicted"/>
<keyword evidence="2" id="KW-1185">Reference proteome</keyword>